<dbReference type="AlphaFoldDB" id="A0AAQ3UGE1"/>
<sequence length="93" mass="10386">MYAWSNPKVASNDLFPWRRLARRVASCDITHQAQIHRGSTLQCVEISRGMYQNAHKTDENMSKINDGLTGQSGQVGRPKPRSADLGPGRPTHQ</sequence>
<accession>A0AAQ3UGE1</accession>
<evidence type="ECO:0000313" key="2">
    <source>
        <dbReference type="EMBL" id="WVZ89647.1"/>
    </source>
</evidence>
<gene>
    <name evidence="2" type="ORF">U9M48_036026</name>
</gene>
<protein>
    <submittedName>
        <fullName evidence="2">Uncharacterized protein</fullName>
    </submittedName>
</protein>
<dbReference type="Proteomes" id="UP001341281">
    <property type="component" value="Chromosome 08"/>
</dbReference>
<evidence type="ECO:0000256" key="1">
    <source>
        <dbReference type="SAM" id="MobiDB-lite"/>
    </source>
</evidence>
<organism evidence="2 3">
    <name type="scientific">Paspalum notatum var. saurae</name>
    <dbReference type="NCBI Taxonomy" id="547442"/>
    <lineage>
        <taxon>Eukaryota</taxon>
        <taxon>Viridiplantae</taxon>
        <taxon>Streptophyta</taxon>
        <taxon>Embryophyta</taxon>
        <taxon>Tracheophyta</taxon>
        <taxon>Spermatophyta</taxon>
        <taxon>Magnoliopsida</taxon>
        <taxon>Liliopsida</taxon>
        <taxon>Poales</taxon>
        <taxon>Poaceae</taxon>
        <taxon>PACMAD clade</taxon>
        <taxon>Panicoideae</taxon>
        <taxon>Andropogonodae</taxon>
        <taxon>Paspaleae</taxon>
        <taxon>Paspalinae</taxon>
        <taxon>Paspalum</taxon>
    </lineage>
</organism>
<feature type="region of interest" description="Disordered" evidence="1">
    <location>
        <begin position="54"/>
        <end position="93"/>
    </location>
</feature>
<reference evidence="2 3" key="1">
    <citation type="submission" date="2024-02" db="EMBL/GenBank/DDBJ databases">
        <title>High-quality chromosome-scale genome assembly of Pensacola bahiagrass (Paspalum notatum Flugge var. saurae).</title>
        <authorList>
            <person name="Vega J.M."/>
            <person name="Podio M."/>
            <person name="Orjuela J."/>
            <person name="Siena L.A."/>
            <person name="Pessino S.C."/>
            <person name="Combes M.C."/>
            <person name="Mariac C."/>
            <person name="Albertini E."/>
            <person name="Pupilli F."/>
            <person name="Ortiz J.P.A."/>
            <person name="Leblanc O."/>
        </authorList>
    </citation>
    <scope>NUCLEOTIDE SEQUENCE [LARGE SCALE GENOMIC DNA]</scope>
    <source>
        <strain evidence="2">R1</strain>
        <tissue evidence="2">Leaf</tissue>
    </source>
</reference>
<dbReference type="EMBL" id="CP144752">
    <property type="protein sequence ID" value="WVZ89647.1"/>
    <property type="molecule type" value="Genomic_DNA"/>
</dbReference>
<evidence type="ECO:0000313" key="3">
    <source>
        <dbReference type="Proteomes" id="UP001341281"/>
    </source>
</evidence>
<name>A0AAQ3UGE1_PASNO</name>
<keyword evidence="3" id="KW-1185">Reference proteome</keyword>
<proteinExistence type="predicted"/>